<keyword evidence="6 8" id="KW-0675">Receptor</keyword>
<evidence type="ECO:0000259" key="11">
    <source>
        <dbReference type="PROSITE" id="PS50262"/>
    </source>
</evidence>
<feature type="transmembrane region" description="Helical" evidence="10">
    <location>
        <begin position="118"/>
        <end position="140"/>
    </location>
</feature>
<comment type="caution">
    <text evidence="12">The sequence shown here is derived from an EMBL/GenBank/DDBJ whole genome shotgun (WGS) entry which is preliminary data.</text>
</comment>
<keyword evidence="7 8" id="KW-0807">Transducer</keyword>
<feature type="region of interest" description="Disordered" evidence="9">
    <location>
        <begin position="253"/>
        <end position="349"/>
    </location>
</feature>
<evidence type="ECO:0000256" key="5">
    <source>
        <dbReference type="ARBA" id="ARBA00023136"/>
    </source>
</evidence>
<keyword evidence="5 10" id="KW-0472">Membrane</keyword>
<protein>
    <recommendedName>
        <fullName evidence="11">G-protein coupled receptors family 1 profile domain-containing protein</fullName>
    </recommendedName>
</protein>
<dbReference type="SUPFAM" id="SSF81321">
    <property type="entry name" value="Family A G protein-coupled receptor-like"/>
    <property type="match status" value="1"/>
</dbReference>
<dbReference type="PROSITE" id="PS50262">
    <property type="entry name" value="G_PROTEIN_RECEP_F1_2"/>
    <property type="match status" value="1"/>
</dbReference>
<dbReference type="Gene3D" id="1.20.1070.10">
    <property type="entry name" value="Rhodopsin 7-helix transmembrane proteins"/>
    <property type="match status" value="1"/>
</dbReference>
<feature type="transmembrane region" description="Helical" evidence="10">
    <location>
        <begin position="396"/>
        <end position="419"/>
    </location>
</feature>
<accession>A0AAN9ARC2</accession>
<gene>
    <name evidence="12" type="ORF">V1264_009257</name>
</gene>
<dbReference type="PROSITE" id="PS00237">
    <property type="entry name" value="G_PROTEIN_RECEP_F1_1"/>
    <property type="match status" value="1"/>
</dbReference>
<dbReference type="Pfam" id="PF00001">
    <property type="entry name" value="7tm_1"/>
    <property type="match status" value="1"/>
</dbReference>
<feature type="transmembrane region" description="Helical" evidence="10">
    <location>
        <begin position="44"/>
        <end position="69"/>
    </location>
</feature>
<reference evidence="12 13" key="1">
    <citation type="submission" date="2024-02" db="EMBL/GenBank/DDBJ databases">
        <title>Chromosome-scale genome assembly of the rough periwinkle Littorina saxatilis.</title>
        <authorList>
            <person name="De Jode A."/>
            <person name="Faria R."/>
            <person name="Formenti G."/>
            <person name="Sims Y."/>
            <person name="Smith T.P."/>
            <person name="Tracey A."/>
            <person name="Wood J.M.D."/>
            <person name="Zagrodzka Z.B."/>
            <person name="Johannesson K."/>
            <person name="Butlin R.K."/>
            <person name="Leder E.H."/>
        </authorList>
    </citation>
    <scope>NUCLEOTIDE SEQUENCE [LARGE SCALE GENOMIC DNA]</scope>
    <source>
        <strain evidence="12">Snail1</strain>
        <tissue evidence="12">Muscle</tissue>
    </source>
</reference>
<dbReference type="EMBL" id="JBAMIC010000022">
    <property type="protein sequence ID" value="KAK7091596.1"/>
    <property type="molecule type" value="Genomic_DNA"/>
</dbReference>
<evidence type="ECO:0000313" key="13">
    <source>
        <dbReference type="Proteomes" id="UP001374579"/>
    </source>
</evidence>
<dbReference type="InterPro" id="IPR000276">
    <property type="entry name" value="GPCR_Rhodpsn"/>
</dbReference>
<dbReference type="PANTHER" id="PTHR24243">
    <property type="entry name" value="G-PROTEIN COUPLED RECEPTOR"/>
    <property type="match status" value="1"/>
</dbReference>
<dbReference type="Proteomes" id="UP001374579">
    <property type="component" value="Unassembled WGS sequence"/>
</dbReference>
<comment type="similarity">
    <text evidence="8">Belongs to the G-protein coupled receptor 1 family.</text>
</comment>
<evidence type="ECO:0000256" key="10">
    <source>
        <dbReference type="SAM" id="Phobius"/>
    </source>
</evidence>
<feature type="transmembrane region" description="Helical" evidence="10">
    <location>
        <begin position="356"/>
        <end position="376"/>
    </location>
</feature>
<evidence type="ECO:0000256" key="7">
    <source>
        <dbReference type="ARBA" id="ARBA00023224"/>
    </source>
</evidence>
<dbReference type="GO" id="GO:0004930">
    <property type="term" value="F:G protein-coupled receptor activity"/>
    <property type="evidence" value="ECO:0007669"/>
    <property type="project" value="UniProtKB-KW"/>
</dbReference>
<name>A0AAN9ARC2_9CAEN</name>
<organism evidence="12 13">
    <name type="scientific">Littorina saxatilis</name>
    <dbReference type="NCBI Taxonomy" id="31220"/>
    <lineage>
        <taxon>Eukaryota</taxon>
        <taxon>Metazoa</taxon>
        <taxon>Spiralia</taxon>
        <taxon>Lophotrochozoa</taxon>
        <taxon>Mollusca</taxon>
        <taxon>Gastropoda</taxon>
        <taxon>Caenogastropoda</taxon>
        <taxon>Littorinimorpha</taxon>
        <taxon>Littorinoidea</taxon>
        <taxon>Littorinidae</taxon>
        <taxon>Littorina</taxon>
    </lineage>
</organism>
<dbReference type="PANTHER" id="PTHR24243:SF224">
    <property type="entry name" value="G-PROTEIN COUPLED RECEPTOR 19-RELATED"/>
    <property type="match status" value="1"/>
</dbReference>
<feature type="compositionally biased region" description="Basic and acidic residues" evidence="9">
    <location>
        <begin position="272"/>
        <end position="287"/>
    </location>
</feature>
<evidence type="ECO:0000256" key="6">
    <source>
        <dbReference type="ARBA" id="ARBA00023170"/>
    </source>
</evidence>
<proteinExistence type="inferred from homology"/>
<keyword evidence="13" id="KW-1185">Reference proteome</keyword>
<dbReference type="InterPro" id="IPR017452">
    <property type="entry name" value="GPCR_Rhodpsn_7TM"/>
</dbReference>
<evidence type="ECO:0000256" key="9">
    <source>
        <dbReference type="SAM" id="MobiDB-lite"/>
    </source>
</evidence>
<evidence type="ECO:0000256" key="2">
    <source>
        <dbReference type="ARBA" id="ARBA00022692"/>
    </source>
</evidence>
<sequence>MLSTRDTDVTTMAALRLSTPNSTDTHNDTDDILQRLSDERAFQLLPVFVFFGLVFVLGLVGNSLTVYIYWAKFKATWSRTAIVALGIFDLVSCLVAVPGEMVDLRYSFNYHSDVMCRLSRACATFPSIASGLMLTTVAFDRYRLICTPLKSSSSRRSAKKHVLAVCILSFLVTWPAAIIYGTITIETGYQGVTGTECSTSDLVRHTKFPLVYNLVLAAIFTASFVAMIAFYALIGRQIYRQGEFRKTLMHVRDRKRKNTQSELEASFASDPDAGRDLSHGDSSEHHNNNASADNKPKLNTEAGSGQGNADSQPSSPTGLAPPFPRRQVSRTPSLMQRLRRAGSADSKASSRTRKTTVMLCLISVVFVFSFLPHLAVKLVRTLDKAFLENAGTVLLVVYNICARSYFLNSFVNVFIYGFCSFRFRRECMKVLRKLVFCKCCRR</sequence>
<dbReference type="CDD" id="cd00637">
    <property type="entry name" value="7tm_classA_rhodopsin-like"/>
    <property type="match status" value="1"/>
</dbReference>
<dbReference type="PRINTS" id="PR00237">
    <property type="entry name" value="GPCRRHODOPSN"/>
</dbReference>
<keyword evidence="4 8" id="KW-0297">G-protein coupled receptor</keyword>
<dbReference type="GO" id="GO:0005886">
    <property type="term" value="C:plasma membrane"/>
    <property type="evidence" value="ECO:0007669"/>
    <property type="project" value="TreeGrafter"/>
</dbReference>
<feature type="transmembrane region" description="Helical" evidence="10">
    <location>
        <begin position="81"/>
        <end position="98"/>
    </location>
</feature>
<evidence type="ECO:0000256" key="3">
    <source>
        <dbReference type="ARBA" id="ARBA00022989"/>
    </source>
</evidence>
<evidence type="ECO:0000256" key="4">
    <source>
        <dbReference type="ARBA" id="ARBA00023040"/>
    </source>
</evidence>
<feature type="transmembrane region" description="Helical" evidence="10">
    <location>
        <begin position="161"/>
        <end position="183"/>
    </location>
</feature>
<feature type="compositionally biased region" description="Polar residues" evidence="9">
    <location>
        <begin position="301"/>
        <end position="317"/>
    </location>
</feature>
<dbReference type="AlphaFoldDB" id="A0AAN9ARC2"/>
<evidence type="ECO:0000256" key="8">
    <source>
        <dbReference type="RuleBase" id="RU000688"/>
    </source>
</evidence>
<feature type="domain" description="G-protein coupled receptors family 1 profile" evidence="11">
    <location>
        <begin position="61"/>
        <end position="416"/>
    </location>
</feature>
<evidence type="ECO:0000256" key="1">
    <source>
        <dbReference type="ARBA" id="ARBA00004141"/>
    </source>
</evidence>
<comment type="subcellular location">
    <subcellularLocation>
        <location evidence="1">Membrane</location>
        <topology evidence="1">Multi-pass membrane protein</topology>
    </subcellularLocation>
</comment>
<evidence type="ECO:0000313" key="12">
    <source>
        <dbReference type="EMBL" id="KAK7091596.1"/>
    </source>
</evidence>
<keyword evidence="2 8" id="KW-0812">Transmembrane</keyword>
<keyword evidence="3 10" id="KW-1133">Transmembrane helix</keyword>
<feature type="transmembrane region" description="Helical" evidence="10">
    <location>
        <begin position="210"/>
        <end position="234"/>
    </location>
</feature>